<name>A0A4R4Z8H2_9PSEU</name>
<dbReference type="EMBL" id="SMKW01000007">
    <property type="protein sequence ID" value="TDD53980.1"/>
    <property type="molecule type" value="Genomic_DNA"/>
</dbReference>
<sequence length="193" mass="21286">MTHVSYGSYALLVTRHVSSKAGVMTGTETASGRATAIAVPGDVRSRASLRNPDYQDAFAVEAGEEVRRDAECWIREVFESAPAPVRAFLRIGWSMFGAQLGPSKSPAHVLGWQIGENHPEWIRLEVFWKIGLRANLVLHAQSSSIVLATFVEHQRRAARILWPTLILVHRCTLRYLLSRAARSAATHKTSSAG</sequence>
<dbReference type="RefSeq" id="WP_132482898.1">
    <property type="nucleotide sequence ID" value="NZ_SMKW01000007.1"/>
</dbReference>
<evidence type="ECO:0000313" key="2">
    <source>
        <dbReference type="Proteomes" id="UP000294947"/>
    </source>
</evidence>
<reference evidence="1 2" key="1">
    <citation type="submission" date="2019-03" db="EMBL/GenBank/DDBJ databases">
        <title>Draft genome sequences of novel Actinobacteria.</title>
        <authorList>
            <person name="Sahin N."/>
            <person name="Ay H."/>
            <person name="Saygin H."/>
        </authorList>
    </citation>
    <scope>NUCLEOTIDE SEQUENCE [LARGE SCALE GENOMIC DNA]</scope>
    <source>
        <strain evidence="1 2">7K502</strain>
    </source>
</reference>
<keyword evidence="2" id="KW-1185">Reference proteome</keyword>
<gene>
    <name evidence="1" type="ORF">E1288_08235</name>
</gene>
<evidence type="ECO:0008006" key="3">
    <source>
        <dbReference type="Google" id="ProtNLM"/>
    </source>
</evidence>
<organism evidence="1 2">
    <name type="scientific">Saccharopolyspora elongata</name>
    <dbReference type="NCBI Taxonomy" id="2530387"/>
    <lineage>
        <taxon>Bacteria</taxon>
        <taxon>Bacillati</taxon>
        <taxon>Actinomycetota</taxon>
        <taxon>Actinomycetes</taxon>
        <taxon>Pseudonocardiales</taxon>
        <taxon>Pseudonocardiaceae</taxon>
        <taxon>Saccharopolyspora</taxon>
    </lineage>
</organism>
<accession>A0A4R4Z8H2</accession>
<proteinExistence type="predicted"/>
<dbReference type="AlphaFoldDB" id="A0A4R4Z8H2"/>
<dbReference type="Proteomes" id="UP000294947">
    <property type="component" value="Unassembled WGS sequence"/>
</dbReference>
<comment type="caution">
    <text evidence="1">The sequence shown here is derived from an EMBL/GenBank/DDBJ whole genome shotgun (WGS) entry which is preliminary data.</text>
</comment>
<protein>
    <recommendedName>
        <fullName evidence="3">DUF2867 domain-containing protein</fullName>
    </recommendedName>
</protein>
<dbReference type="OrthoDB" id="3296590at2"/>
<evidence type="ECO:0000313" key="1">
    <source>
        <dbReference type="EMBL" id="TDD53980.1"/>
    </source>
</evidence>